<evidence type="ECO:0000313" key="1">
    <source>
        <dbReference type="EMBL" id="DAG04934.1"/>
    </source>
</evidence>
<dbReference type="EMBL" id="BK016246">
    <property type="protein sequence ID" value="DAG04934.1"/>
    <property type="molecule type" value="Genomic_DNA"/>
</dbReference>
<keyword evidence="1" id="KW-0804">Transcription</keyword>
<sequence>MTYKEAIFILVEQIDTLADCVPDGSEAIKEAVAAIRRLIPKKPNEDIDRTWGTPKKEAVCPVCDFSLPHWEFTGGGERVTYCEHCGQAISWEGWKWTD</sequence>
<organism evidence="1">
    <name type="scientific">Siphoviridae sp. ctClL93</name>
    <dbReference type="NCBI Taxonomy" id="2825381"/>
    <lineage>
        <taxon>Viruses</taxon>
        <taxon>Duplodnaviria</taxon>
        <taxon>Heunggongvirae</taxon>
        <taxon>Uroviricota</taxon>
        <taxon>Caudoviricetes</taxon>
    </lineage>
</organism>
<proteinExistence type="predicted"/>
<protein>
    <submittedName>
        <fullName evidence="1">DNA-directed RNA polymerase</fullName>
    </submittedName>
</protein>
<keyword evidence="1" id="KW-0240">DNA-directed RNA polymerase</keyword>
<accession>A0A8S5VE28</accession>
<reference evidence="1" key="1">
    <citation type="journal article" date="2021" name="Proc. Natl. Acad. Sci. U.S.A.">
        <title>A Catalog of Tens of Thousands of Viruses from Human Metagenomes Reveals Hidden Associations with Chronic Diseases.</title>
        <authorList>
            <person name="Tisza M.J."/>
            <person name="Buck C.B."/>
        </authorList>
    </citation>
    <scope>NUCLEOTIDE SEQUENCE</scope>
    <source>
        <strain evidence="1">CtClL93</strain>
    </source>
</reference>
<dbReference type="GO" id="GO:0000428">
    <property type="term" value="C:DNA-directed RNA polymerase complex"/>
    <property type="evidence" value="ECO:0007669"/>
    <property type="project" value="UniProtKB-KW"/>
</dbReference>
<name>A0A8S5VE28_9CAUD</name>